<dbReference type="InterPro" id="IPR006846">
    <property type="entry name" value="Ribosomal_eS30"/>
</dbReference>
<sequence>VQLFIHAQNLHTLVTNQETVYGVTDLATLEVAAHMLGGKVHGSLAQAGKVRGQTPKAARQEYIINKAILRLVFGKKKREREIDNKEQAISGGTFVQQI</sequence>
<protein>
    <recommendedName>
        <fullName evidence="5">40S ribosomal protein S30</fullName>
    </recommendedName>
</protein>
<dbReference type="AlphaFoldDB" id="A0A8D0BXE6"/>
<reference evidence="3" key="2">
    <citation type="submission" date="2025-09" db="UniProtKB">
        <authorList>
            <consortium name="Ensembl"/>
        </authorList>
    </citation>
    <scope>IDENTIFICATION</scope>
</reference>
<dbReference type="GeneTree" id="ENSGT01130000280013"/>
<dbReference type="GO" id="GO:0006412">
    <property type="term" value="P:translation"/>
    <property type="evidence" value="ECO:0007669"/>
    <property type="project" value="InterPro"/>
</dbReference>
<dbReference type="Pfam" id="PF04758">
    <property type="entry name" value="Ribosomal_S30"/>
    <property type="match status" value="1"/>
</dbReference>
<keyword evidence="4" id="KW-1185">Reference proteome</keyword>
<evidence type="ECO:0000256" key="1">
    <source>
        <dbReference type="ARBA" id="ARBA00022980"/>
    </source>
</evidence>
<dbReference type="PANTHER" id="PTHR12650">
    <property type="entry name" value="40S RIBOSOMAL PROTEIN S30/UBIQUITIN-LIKE PROTEIN FUBI"/>
    <property type="match status" value="1"/>
</dbReference>
<keyword evidence="2" id="KW-0687">Ribonucleoprotein</keyword>
<dbReference type="Proteomes" id="UP000694421">
    <property type="component" value="Unplaced"/>
</dbReference>
<organism evidence="3 4">
    <name type="scientific">Salvator merianae</name>
    <name type="common">Argentine black and white tegu</name>
    <name type="synonym">Tupinambis merianae</name>
    <dbReference type="NCBI Taxonomy" id="96440"/>
    <lineage>
        <taxon>Eukaryota</taxon>
        <taxon>Metazoa</taxon>
        <taxon>Chordata</taxon>
        <taxon>Craniata</taxon>
        <taxon>Vertebrata</taxon>
        <taxon>Euteleostomi</taxon>
        <taxon>Lepidosauria</taxon>
        <taxon>Squamata</taxon>
        <taxon>Bifurcata</taxon>
        <taxon>Unidentata</taxon>
        <taxon>Episquamata</taxon>
        <taxon>Laterata</taxon>
        <taxon>Teiioidea</taxon>
        <taxon>Teiidae</taxon>
        <taxon>Salvator</taxon>
    </lineage>
</organism>
<keyword evidence="1" id="KW-0689">Ribosomal protein</keyword>
<dbReference type="Ensembl" id="ENSSMRT00000012530.1">
    <property type="protein sequence ID" value="ENSSMRP00000010756.1"/>
    <property type="gene ID" value="ENSSMRG00000008508.1"/>
</dbReference>
<dbReference type="PANTHER" id="PTHR12650:SF15">
    <property type="entry name" value="RIBOSOMAL PROTEIN S30, ISOFORM A"/>
    <property type="match status" value="1"/>
</dbReference>
<accession>A0A8D0BXE6</accession>
<dbReference type="GO" id="GO:0022627">
    <property type="term" value="C:cytosolic small ribosomal subunit"/>
    <property type="evidence" value="ECO:0007669"/>
    <property type="project" value="TreeGrafter"/>
</dbReference>
<proteinExistence type="predicted"/>
<evidence type="ECO:0000256" key="2">
    <source>
        <dbReference type="ARBA" id="ARBA00023274"/>
    </source>
</evidence>
<reference evidence="3" key="1">
    <citation type="submission" date="2025-08" db="UniProtKB">
        <authorList>
            <consortium name="Ensembl"/>
        </authorList>
    </citation>
    <scope>IDENTIFICATION</scope>
</reference>
<name>A0A8D0BXE6_SALMN</name>
<dbReference type="GO" id="GO:0003735">
    <property type="term" value="F:structural constituent of ribosome"/>
    <property type="evidence" value="ECO:0007669"/>
    <property type="project" value="InterPro"/>
</dbReference>
<evidence type="ECO:0000313" key="3">
    <source>
        <dbReference type="Ensembl" id="ENSSMRP00000010756.1"/>
    </source>
</evidence>
<evidence type="ECO:0000313" key="4">
    <source>
        <dbReference type="Proteomes" id="UP000694421"/>
    </source>
</evidence>
<evidence type="ECO:0008006" key="5">
    <source>
        <dbReference type="Google" id="ProtNLM"/>
    </source>
</evidence>